<comment type="caution">
    <text evidence="11">The sequence shown here is derived from an EMBL/GenBank/DDBJ whole genome shotgun (WGS) entry which is preliminary data.</text>
</comment>
<evidence type="ECO:0000256" key="7">
    <source>
        <dbReference type="SAM" id="MobiDB-lite"/>
    </source>
</evidence>
<evidence type="ECO:0000256" key="2">
    <source>
        <dbReference type="ARBA" id="ARBA00007881"/>
    </source>
</evidence>
<keyword evidence="5 6" id="KW-0727">SH2 domain</keyword>
<dbReference type="InterPro" id="IPR013625">
    <property type="entry name" value="PTB"/>
</dbReference>
<dbReference type="InterPro" id="IPR029023">
    <property type="entry name" value="Tensin_phosphatase"/>
</dbReference>
<evidence type="ECO:0000256" key="4">
    <source>
        <dbReference type="ARBA" id="ARBA00022949"/>
    </source>
</evidence>
<feature type="compositionally biased region" description="Basic and acidic residues" evidence="7">
    <location>
        <begin position="735"/>
        <end position="750"/>
    </location>
</feature>
<keyword evidence="12" id="KW-1185">Reference proteome</keyword>
<sequence>MKSSNTLKRVKFRIPSPDPPPSATVTPLDWLATRPRAIRPSPRTTHRDPVPYRQANFEACTLSASPNYSASSERQKPNGDVVHATVRMESPRRPLASPGGTSAVECSQITPRLIALTFPSSDSDAAYRTSIREISDHLKKLYHDNYKVFNVSQKRSDLGRSNPVVELGWPERLAPPLDRLCSICKHIETFLQAAPEHVLVLHCKGGRSRAAIVVAAYMHYTSICSSEDSVADRFSMQMFAEKFLRADGQPSHRRYVTYFSNLLSGTTRVNQTPIFLSQCSFQRLGGRAVTLKIYERMKPVFSSGLVVLEESTRFALEAPLSLRGDVLVKCFRKGPGGDRAPFFQCQFNTCALEMSNNNALSLAFFKDELDLLCEDTSVENRATVEFVFLLEPPKGELEKQRKSLSEFSRADSYENFDKPEDDRSASEAASSAPIYSEIQRNSVAPSSVSSSLPTAADGTDSGISSDSPKFQKASEGAMPPIPPPKPRRTSVSEDAEEGSVTRQHSVLPAGLRPVAHRPPTPTEGGRVTPRIEPDLVAKDRYDPSSKCFSYVPAKSLNEHFTSPKKPPARRLSEERSVIEPPPEALKESFRNLTFSTSDLSRRPETPKWEEQIEKAAADRYRVEPPRSASIDPEYRGLHSLAELELLSRTNGVVHEDVEEKPVIMNQAKKATKTKRKTKYGSYRTLNDDAYNSDMDELCDPDFYLSYTPTASAPTASAPTPSSGASVSQNGSKSVELPRKSFREVPPRDLDELSDFAEPTTPHRRSCITPKPFSAPYDDEHRNSEAFRYRNCRSVTSTPLLQGRKLFAHDRYDSLADAEHADDWLSAQLRKVRQKRNNDPEVLKRKKQEKILLEELKNAHSDRELVRGRAESDYSIEGVGQRSVDPLLDYQHEEQRLKETRSPFPERPSDLGRGVFDGPRRVMPPSARDAQRPVVRSKPPTPPPRERSRSPPRSPFGGRRLQTPTSTESAYRQERSVLQRTEDALTDDEDDGEFSHLKSLVQDNRSRLEQRFETPTTKSILKRRDTAPSPAVSSADLYASPSTLRHSQTPVEESKRSETPAFPVSRRGETPLPFHPLLYHGASSQPNGSAAHHSFTHRSASPRSFYYGGAHSRRSSMTSIAATHFPARCPLRRTSGGPLGIRVRRLCQSVVTRPPPSVALRASRAIPRVFSRGASRQYSLAPFAPLATPMPCDLAMRSESSPSTSHNGVADGDDLSARAPSERSSENQQSAVRANGKLQMTELPKDAGDVIHHHPVFVKDTSKYCPDRFVSAINMLRDKPPGTFVVRDSNSFPGAFGLALKVATPPPGVAVADGTELVRHFLIEPSPKGVKLKGCNNEPVFGTLSALVYQHSITPLALPTKLTLPEFDPAATPEHLSATQALLEQGAACNVVYIFSCDTESLTGPEAVRRCTEEAFRLQIEGSVRPVSAHFKVSSQGITITDNTRKLFFRRHYPVHAVTHAGLDPDDRRWDNTRMTPLLAASAVKKARLFGFVARKVGSRTDNACHLFAELDPDQPAQAVCNFITKVMMSS</sequence>
<dbReference type="PROSITE" id="PS50001">
    <property type="entry name" value="SH2"/>
    <property type="match status" value="1"/>
</dbReference>
<feature type="compositionally biased region" description="Basic and acidic residues" evidence="7">
    <location>
        <begin position="410"/>
        <end position="425"/>
    </location>
</feature>
<evidence type="ECO:0000313" key="11">
    <source>
        <dbReference type="EMBL" id="KAK0425279.1"/>
    </source>
</evidence>
<dbReference type="SUPFAM" id="SSF50729">
    <property type="entry name" value="PH domain-like"/>
    <property type="match status" value="1"/>
</dbReference>
<dbReference type="PANTHER" id="PTHR45734:SF10">
    <property type="entry name" value="BLISTERY, ISOFORM A"/>
    <property type="match status" value="1"/>
</dbReference>
<dbReference type="InterPro" id="IPR000980">
    <property type="entry name" value="SH2"/>
</dbReference>
<dbReference type="PANTHER" id="PTHR45734">
    <property type="entry name" value="TENSIN"/>
    <property type="match status" value="1"/>
</dbReference>
<dbReference type="Gene3D" id="2.30.29.30">
    <property type="entry name" value="Pleckstrin-homology domain (PH domain)/Phosphotyrosine-binding domain (PTB)"/>
    <property type="match status" value="1"/>
</dbReference>
<gene>
    <name evidence="11" type="ORF">QR680_009120</name>
</gene>
<name>A0AA39IKY0_9BILA</name>
<accession>A0AA39IKY0</accession>
<dbReference type="InterPro" id="IPR036860">
    <property type="entry name" value="SH2_dom_sf"/>
</dbReference>
<dbReference type="Gene3D" id="3.30.505.10">
    <property type="entry name" value="SH2 domain"/>
    <property type="match status" value="1"/>
</dbReference>
<dbReference type="SUPFAM" id="SSF49562">
    <property type="entry name" value="C2 domain (Calcium/lipid-binding domain, CaLB)"/>
    <property type="match status" value="1"/>
</dbReference>
<dbReference type="InterPro" id="IPR029021">
    <property type="entry name" value="Prot-tyrosine_phosphatase-like"/>
</dbReference>
<dbReference type="Proteomes" id="UP001175271">
    <property type="component" value="Unassembled WGS sequence"/>
</dbReference>
<dbReference type="EMBL" id="JAUCMV010000001">
    <property type="protein sequence ID" value="KAK0425279.1"/>
    <property type="molecule type" value="Genomic_DNA"/>
</dbReference>
<keyword evidence="4" id="KW-0965">Cell junction</keyword>
<evidence type="ECO:0000259" key="8">
    <source>
        <dbReference type="PROSITE" id="PS50001"/>
    </source>
</evidence>
<dbReference type="InterPro" id="IPR006020">
    <property type="entry name" value="PTB/PI_dom"/>
</dbReference>
<organism evidence="11 12">
    <name type="scientific">Steinernema hermaphroditum</name>
    <dbReference type="NCBI Taxonomy" id="289476"/>
    <lineage>
        <taxon>Eukaryota</taxon>
        <taxon>Metazoa</taxon>
        <taxon>Ecdysozoa</taxon>
        <taxon>Nematoda</taxon>
        <taxon>Chromadorea</taxon>
        <taxon>Rhabditida</taxon>
        <taxon>Tylenchina</taxon>
        <taxon>Panagrolaimomorpha</taxon>
        <taxon>Strongyloidoidea</taxon>
        <taxon>Steinernematidae</taxon>
        <taxon>Steinernema</taxon>
    </lineage>
</organism>
<feature type="region of interest" description="Disordered" evidence="7">
    <location>
        <begin position="557"/>
        <end position="591"/>
    </location>
</feature>
<dbReference type="Pfam" id="PF10409">
    <property type="entry name" value="PTEN_C2"/>
    <property type="match status" value="1"/>
</dbReference>
<dbReference type="Pfam" id="PF00017">
    <property type="entry name" value="SH2"/>
    <property type="match status" value="1"/>
</dbReference>
<dbReference type="InterPro" id="IPR033929">
    <property type="entry name" value="Tensin_PTB"/>
</dbReference>
<protein>
    <recommendedName>
        <fullName evidence="13">Phosphatidylinositol-3,4,5-trisphosphate 3-phosphatase</fullName>
    </recommendedName>
</protein>
<dbReference type="InterPro" id="IPR035892">
    <property type="entry name" value="C2_domain_sf"/>
</dbReference>
<reference evidence="11" key="1">
    <citation type="submission" date="2023-06" db="EMBL/GenBank/DDBJ databases">
        <title>Genomic analysis of the entomopathogenic nematode Steinernema hermaphroditum.</title>
        <authorList>
            <person name="Schwarz E.M."/>
            <person name="Heppert J.K."/>
            <person name="Baniya A."/>
            <person name="Schwartz H.T."/>
            <person name="Tan C.-H."/>
            <person name="Antoshechkin I."/>
            <person name="Sternberg P.W."/>
            <person name="Goodrich-Blair H."/>
            <person name="Dillman A.R."/>
        </authorList>
    </citation>
    <scope>NUCLEOTIDE SEQUENCE</scope>
    <source>
        <strain evidence="11">PS9179</strain>
        <tissue evidence="11">Whole animal</tissue>
    </source>
</reference>
<dbReference type="SUPFAM" id="SSF52799">
    <property type="entry name" value="(Phosphotyrosine protein) phosphatases II"/>
    <property type="match status" value="1"/>
</dbReference>
<dbReference type="PROSITE" id="PS51182">
    <property type="entry name" value="C2_TENSIN"/>
    <property type="match status" value="1"/>
</dbReference>
<feature type="compositionally biased region" description="Basic and acidic residues" evidence="7">
    <location>
        <begin position="529"/>
        <end position="543"/>
    </location>
</feature>
<feature type="compositionally biased region" description="Low complexity" evidence="7">
    <location>
        <begin position="708"/>
        <end position="722"/>
    </location>
</feature>
<comment type="subcellular location">
    <subcellularLocation>
        <location evidence="1">Cell junction</location>
    </subcellularLocation>
</comment>
<dbReference type="PROSITE" id="PS51181">
    <property type="entry name" value="PPASE_TENSIN"/>
    <property type="match status" value="1"/>
</dbReference>
<feature type="domain" description="SH2" evidence="8">
    <location>
        <begin position="1271"/>
        <end position="1365"/>
    </location>
</feature>
<feature type="region of interest" description="Disordered" evidence="7">
    <location>
        <begin position="708"/>
        <end position="778"/>
    </location>
</feature>
<evidence type="ECO:0000256" key="3">
    <source>
        <dbReference type="ARBA" id="ARBA00022553"/>
    </source>
</evidence>
<feature type="domain" description="Phosphatase tensin-type" evidence="9">
    <location>
        <begin position="95"/>
        <end position="266"/>
    </location>
</feature>
<evidence type="ECO:0000256" key="1">
    <source>
        <dbReference type="ARBA" id="ARBA00004282"/>
    </source>
</evidence>
<dbReference type="InterPro" id="IPR014020">
    <property type="entry name" value="Tensin_C2-dom"/>
</dbReference>
<feature type="domain" description="C2 tensin-type" evidence="10">
    <location>
        <begin position="271"/>
        <end position="391"/>
    </location>
</feature>
<feature type="compositionally biased region" description="Polar residues" evidence="7">
    <location>
        <begin position="1039"/>
        <end position="1050"/>
    </location>
</feature>
<feature type="compositionally biased region" description="Polar residues" evidence="7">
    <location>
        <begin position="723"/>
        <end position="732"/>
    </location>
</feature>
<dbReference type="SMART" id="SM01326">
    <property type="entry name" value="PTEN_C2"/>
    <property type="match status" value="1"/>
</dbReference>
<evidence type="ECO:0000313" key="12">
    <source>
        <dbReference type="Proteomes" id="UP001175271"/>
    </source>
</evidence>
<evidence type="ECO:0000256" key="6">
    <source>
        <dbReference type="PROSITE-ProRule" id="PRU00191"/>
    </source>
</evidence>
<dbReference type="Gene3D" id="3.90.190.10">
    <property type="entry name" value="Protein tyrosine phosphatase superfamily"/>
    <property type="match status" value="1"/>
</dbReference>
<feature type="region of interest" description="Disordered" evidence="7">
    <location>
        <begin position="894"/>
        <end position="973"/>
    </location>
</feature>
<dbReference type="Pfam" id="PF08416">
    <property type="entry name" value="PTB"/>
    <property type="match status" value="1"/>
</dbReference>
<feature type="region of interest" description="Disordered" evidence="7">
    <location>
        <begin position="410"/>
        <end position="544"/>
    </location>
</feature>
<keyword evidence="3" id="KW-0597">Phosphoprotein</keyword>
<feature type="region of interest" description="Disordered" evidence="7">
    <location>
        <begin position="1193"/>
        <end position="1232"/>
    </location>
</feature>
<feature type="compositionally biased region" description="Polar residues" evidence="7">
    <location>
        <begin position="1197"/>
        <end position="1206"/>
    </location>
</feature>
<dbReference type="InterPro" id="IPR011993">
    <property type="entry name" value="PH-like_dom_sf"/>
</dbReference>
<dbReference type="InterPro" id="IPR051484">
    <property type="entry name" value="Tensin_PTEN_phosphatase"/>
</dbReference>
<dbReference type="SUPFAM" id="SSF55550">
    <property type="entry name" value="SH2 domain"/>
    <property type="match status" value="1"/>
</dbReference>
<evidence type="ECO:0000259" key="9">
    <source>
        <dbReference type="PROSITE" id="PS51181"/>
    </source>
</evidence>
<dbReference type="SMART" id="SM00462">
    <property type="entry name" value="PTB"/>
    <property type="match status" value="1"/>
</dbReference>
<feature type="region of interest" description="Disordered" evidence="7">
    <location>
        <begin position="1005"/>
        <end position="1067"/>
    </location>
</feature>
<dbReference type="CDD" id="cd01213">
    <property type="entry name" value="PTB_tensin"/>
    <property type="match status" value="1"/>
</dbReference>
<dbReference type="SMART" id="SM00252">
    <property type="entry name" value="SH2"/>
    <property type="match status" value="1"/>
</dbReference>
<dbReference type="GO" id="GO:0005925">
    <property type="term" value="C:focal adhesion"/>
    <property type="evidence" value="ECO:0007669"/>
    <property type="project" value="TreeGrafter"/>
</dbReference>
<evidence type="ECO:0000259" key="10">
    <source>
        <dbReference type="PROSITE" id="PS51182"/>
    </source>
</evidence>
<dbReference type="Gene3D" id="2.60.40.1110">
    <property type="match status" value="1"/>
</dbReference>
<evidence type="ECO:0008006" key="13">
    <source>
        <dbReference type="Google" id="ProtNLM"/>
    </source>
</evidence>
<proteinExistence type="inferred from homology"/>
<feature type="region of interest" description="Disordered" evidence="7">
    <location>
        <begin position="1"/>
        <end position="49"/>
    </location>
</feature>
<evidence type="ECO:0000256" key="5">
    <source>
        <dbReference type="ARBA" id="ARBA00022999"/>
    </source>
</evidence>
<comment type="similarity">
    <text evidence="2">Belongs to the PTEN phosphatase protein family.</text>
</comment>
<feature type="compositionally biased region" description="Low complexity" evidence="7">
    <location>
        <begin position="442"/>
        <end position="451"/>
    </location>
</feature>